<dbReference type="Proteomes" id="UP001073122">
    <property type="component" value="Unassembled WGS sequence"/>
</dbReference>
<dbReference type="RefSeq" id="WP_267265997.1">
    <property type="nucleotide sequence ID" value="NZ_JAOVZW010000014.1"/>
</dbReference>
<protein>
    <submittedName>
        <fullName evidence="1">Uncharacterized protein</fullName>
    </submittedName>
</protein>
<evidence type="ECO:0000313" key="1">
    <source>
        <dbReference type="EMBL" id="MCX8524705.1"/>
    </source>
</evidence>
<proteinExistence type="predicted"/>
<reference evidence="1" key="1">
    <citation type="submission" date="2022-10" db="EMBL/GenBank/DDBJ databases">
        <title>Chryseobacterium sp. nov., a novel bacterial species.</title>
        <authorList>
            <person name="Cao Y."/>
        </authorList>
    </citation>
    <scope>NUCLEOTIDE SEQUENCE</scope>
    <source>
        <strain evidence="1">CCTCC AB2015118</strain>
    </source>
</reference>
<comment type="caution">
    <text evidence="1">The sequence shown here is derived from an EMBL/GenBank/DDBJ whole genome shotgun (WGS) entry which is preliminary data.</text>
</comment>
<evidence type="ECO:0000313" key="2">
    <source>
        <dbReference type="Proteomes" id="UP001073122"/>
    </source>
</evidence>
<sequence length="71" mass="8141">MKIILSILFTCCFIFAGFLMVESSDKNVLKDPAMLKRLNEMDKMDNEDKTHIVKVIDAFIKSIKLKDIAAF</sequence>
<gene>
    <name evidence="1" type="ORF">OF897_12350</name>
</gene>
<dbReference type="EMBL" id="JAOVZW010000014">
    <property type="protein sequence ID" value="MCX8524705.1"/>
    <property type="molecule type" value="Genomic_DNA"/>
</dbReference>
<keyword evidence="2" id="KW-1185">Reference proteome</keyword>
<name>A0ABT3XRH2_9FLAO</name>
<accession>A0ABT3XRH2</accession>
<organism evidence="1 2">
    <name type="scientific">Chryseobacterium formosus</name>
    <dbReference type="NCBI Taxonomy" id="1537363"/>
    <lineage>
        <taxon>Bacteria</taxon>
        <taxon>Pseudomonadati</taxon>
        <taxon>Bacteroidota</taxon>
        <taxon>Flavobacteriia</taxon>
        <taxon>Flavobacteriales</taxon>
        <taxon>Weeksellaceae</taxon>
        <taxon>Chryseobacterium group</taxon>
        <taxon>Chryseobacterium</taxon>
    </lineage>
</organism>